<dbReference type="HAMAP" id="MF_01008">
    <property type="entry name" value="MraZ"/>
    <property type="match status" value="1"/>
</dbReference>
<dbReference type="PANTHER" id="PTHR34701">
    <property type="entry name" value="TRANSCRIPTIONAL REGULATOR MRAZ"/>
    <property type="match status" value="1"/>
</dbReference>
<evidence type="ECO:0000256" key="5">
    <source>
        <dbReference type="ARBA" id="ARBA00023125"/>
    </source>
</evidence>
<keyword evidence="2 7" id="KW-0963">Cytoplasm</keyword>
<keyword evidence="6 7" id="KW-0804">Transcription</keyword>
<dbReference type="GO" id="GO:0009295">
    <property type="term" value="C:nucleoid"/>
    <property type="evidence" value="ECO:0007669"/>
    <property type="project" value="UniProtKB-SubCell"/>
</dbReference>
<evidence type="ECO:0000259" key="8">
    <source>
        <dbReference type="PROSITE" id="PS51740"/>
    </source>
</evidence>
<dbReference type="CDD" id="cd16321">
    <property type="entry name" value="MraZ_C"/>
    <property type="match status" value="1"/>
</dbReference>
<dbReference type="Pfam" id="PF02381">
    <property type="entry name" value="MraZ"/>
    <property type="match status" value="2"/>
</dbReference>
<comment type="subcellular location">
    <subcellularLocation>
        <location evidence="7">Cytoplasm</location>
        <location evidence="7">Nucleoid</location>
    </subcellularLocation>
</comment>
<evidence type="ECO:0000313" key="10">
    <source>
        <dbReference type="Proteomes" id="UP000190328"/>
    </source>
</evidence>
<comment type="subunit">
    <text evidence="7">Forms oligomers.</text>
</comment>
<dbReference type="SUPFAM" id="SSF89447">
    <property type="entry name" value="AbrB/MazE/MraZ-like"/>
    <property type="match status" value="1"/>
</dbReference>
<dbReference type="GO" id="GO:0003700">
    <property type="term" value="F:DNA-binding transcription factor activity"/>
    <property type="evidence" value="ECO:0007669"/>
    <property type="project" value="UniProtKB-UniRule"/>
</dbReference>
<feature type="domain" description="SpoVT-AbrB" evidence="8">
    <location>
        <begin position="16"/>
        <end position="58"/>
    </location>
</feature>
<evidence type="ECO:0000313" key="9">
    <source>
        <dbReference type="EMBL" id="SJZ40783.1"/>
    </source>
</evidence>
<dbReference type="PROSITE" id="PS51740">
    <property type="entry name" value="SPOVT_ABRB"/>
    <property type="match status" value="2"/>
</dbReference>
<dbReference type="PANTHER" id="PTHR34701:SF1">
    <property type="entry name" value="TRANSCRIPTIONAL REGULATOR MRAZ"/>
    <property type="match status" value="1"/>
</dbReference>
<dbReference type="InterPro" id="IPR037914">
    <property type="entry name" value="SpoVT-AbrB_sf"/>
</dbReference>
<evidence type="ECO:0000256" key="4">
    <source>
        <dbReference type="ARBA" id="ARBA00023015"/>
    </source>
</evidence>
<dbReference type="InterPro" id="IPR035642">
    <property type="entry name" value="MraZ_N"/>
</dbReference>
<dbReference type="STRING" id="263852.SAMN02745116_00213"/>
<keyword evidence="10" id="KW-1185">Reference proteome</keyword>
<dbReference type="GO" id="GO:0005737">
    <property type="term" value="C:cytoplasm"/>
    <property type="evidence" value="ECO:0007669"/>
    <property type="project" value="UniProtKB-UniRule"/>
</dbReference>
<organism evidence="9 10">
    <name type="scientific">Pilibacter termitis</name>
    <dbReference type="NCBI Taxonomy" id="263852"/>
    <lineage>
        <taxon>Bacteria</taxon>
        <taxon>Bacillati</taxon>
        <taxon>Bacillota</taxon>
        <taxon>Bacilli</taxon>
        <taxon>Lactobacillales</taxon>
        <taxon>Enterococcaceae</taxon>
        <taxon>Pilibacter</taxon>
    </lineage>
</organism>
<name>A0A1T4KEL2_9ENTE</name>
<dbReference type="GO" id="GO:2000143">
    <property type="term" value="P:negative regulation of DNA-templated transcription initiation"/>
    <property type="evidence" value="ECO:0007669"/>
    <property type="project" value="TreeGrafter"/>
</dbReference>
<sequence>MVITWRIGVKCMFMGEFQHNIDAKGRLIVPAKLRDDLGDKFVVTKGMDGCLFGYPMDEWTRFAEKTKELPLSRAQARQFTRHFFASASESELDKQGRINVPQSLREYAGLEKNCVIVGVDTRIEIWDATRWDEINQVAEESFDEIAENMTEFGF</sequence>
<dbReference type="InterPro" id="IPR020603">
    <property type="entry name" value="MraZ_dom"/>
</dbReference>
<feature type="domain" description="SpoVT-AbrB" evidence="8">
    <location>
        <begin position="87"/>
        <end position="130"/>
    </location>
</feature>
<dbReference type="InterPro" id="IPR003444">
    <property type="entry name" value="MraZ"/>
</dbReference>
<dbReference type="InterPro" id="IPR035644">
    <property type="entry name" value="MraZ_C"/>
</dbReference>
<evidence type="ECO:0000256" key="7">
    <source>
        <dbReference type="HAMAP-Rule" id="MF_01008"/>
    </source>
</evidence>
<proteinExistence type="inferred from homology"/>
<gene>
    <name evidence="7" type="primary">mraZ</name>
    <name evidence="9" type="ORF">SAMN02745116_00213</name>
</gene>
<keyword evidence="4 7" id="KW-0805">Transcription regulation</keyword>
<dbReference type="AlphaFoldDB" id="A0A1T4KEL2"/>
<dbReference type="Gene3D" id="3.40.1550.20">
    <property type="entry name" value="Transcriptional regulator MraZ domain"/>
    <property type="match status" value="1"/>
</dbReference>
<dbReference type="Proteomes" id="UP000190328">
    <property type="component" value="Unassembled WGS sequence"/>
</dbReference>
<evidence type="ECO:0000256" key="3">
    <source>
        <dbReference type="ARBA" id="ARBA00022737"/>
    </source>
</evidence>
<dbReference type="FunFam" id="3.40.1550.20:FF:000002">
    <property type="entry name" value="Transcriptional regulator MraZ"/>
    <property type="match status" value="1"/>
</dbReference>
<keyword evidence="5 7" id="KW-0238">DNA-binding</keyword>
<accession>A0A1T4KEL2</accession>
<dbReference type="EMBL" id="FUXI01000002">
    <property type="protein sequence ID" value="SJZ40783.1"/>
    <property type="molecule type" value="Genomic_DNA"/>
</dbReference>
<dbReference type="NCBIfam" id="TIGR00242">
    <property type="entry name" value="division/cell wall cluster transcriptional repressor MraZ"/>
    <property type="match status" value="1"/>
</dbReference>
<dbReference type="CDD" id="cd16320">
    <property type="entry name" value="MraZ_N"/>
    <property type="match status" value="1"/>
</dbReference>
<dbReference type="InterPro" id="IPR007159">
    <property type="entry name" value="SpoVT-AbrB_dom"/>
</dbReference>
<evidence type="ECO:0000256" key="6">
    <source>
        <dbReference type="ARBA" id="ARBA00023163"/>
    </source>
</evidence>
<evidence type="ECO:0000256" key="1">
    <source>
        <dbReference type="ARBA" id="ARBA00013860"/>
    </source>
</evidence>
<keyword evidence="3" id="KW-0677">Repeat</keyword>
<protein>
    <recommendedName>
        <fullName evidence="1 7">Transcriptional regulator MraZ</fullName>
    </recommendedName>
</protein>
<dbReference type="InterPro" id="IPR038619">
    <property type="entry name" value="MraZ_sf"/>
</dbReference>
<comment type="similarity">
    <text evidence="7">Belongs to the MraZ family.</text>
</comment>
<dbReference type="GO" id="GO:0000976">
    <property type="term" value="F:transcription cis-regulatory region binding"/>
    <property type="evidence" value="ECO:0007669"/>
    <property type="project" value="TreeGrafter"/>
</dbReference>
<evidence type="ECO:0000256" key="2">
    <source>
        <dbReference type="ARBA" id="ARBA00022490"/>
    </source>
</evidence>
<reference evidence="9 10" key="1">
    <citation type="submission" date="2017-02" db="EMBL/GenBank/DDBJ databases">
        <authorList>
            <person name="Peterson S.W."/>
        </authorList>
    </citation>
    <scope>NUCLEOTIDE SEQUENCE [LARGE SCALE GENOMIC DNA]</scope>
    <source>
        <strain evidence="9 10">ATCC BAA-1030</strain>
    </source>
</reference>